<dbReference type="AlphaFoldDB" id="A0ABD5YHZ9"/>
<evidence type="ECO:0008006" key="4">
    <source>
        <dbReference type="Google" id="ProtNLM"/>
    </source>
</evidence>
<dbReference type="EMBL" id="JBHSZZ010000071">
    <property type="protein sequence ID" value="MFC7188112.1"/>
    <property type="molecule type" value="Genomic_DNA"/>
</dbReference>
<dbReference type="Proteomes" id="UP001596390">
    <property type="component" value="Unassembled WGS sequence"/>
</dbReference>
<feature type="compositionally biased region" description="Low complexity" evidence="1">
    <location>
        <begin position="12"/>
        <end position="25"/>
    </location>
</feature>
<evidence type="ECO:0000313" key="2">
    <source>
        <dbReference type="EMBL" id="MFC7188112.1"/>
    </source>
</evidence>
<reference evidence="2 3" key="1">
    <citation type="journal article" date="2019" name="Int. J. Syst. Evol. Microbiol.">
        <title>The Global Catalogue of Microorganisms (GCM) 10K type strain sequencing project: providing services to taxonomists for standard genome sequencing and annotation.</title>
        <authorList>
            <consortium name="The Broad Institute Genomics Platform"/>
            <consortium name="The Broad Institute Genome Sequencing Center for Infectious Disease"/>
            <person name="Wu L."/>
            <person name="Ma J."/>
        </authorList>
    </citation>
    <scope>NUCLEOTIDE SEQUENCE [LARGE SCALE GENOMIC DNA]</scope>
    <source>
        <strain evidence="2 3">Q85</strain>
    </source>
</reference>
<comment type="caution">
    <text evidence="2">The sequence shown here is derived from an EMBL/GenBank/DDBJ whole genome shotgun (WGS) entry which is preliminary data.</text>
</comment>
<feature type="compositionally biased region" description="Polar residues" evidence="1">
    <location>
        <begin position="26"/>
        <end position="53"/>
    </location>
</feature>
<evidence type="ECO:0000256" key="1">
    <source>
        <dbReference type="SAM" id="MobiDB-lite"/>
    </source>
</evidence>
<gene>
    <name evidence="2" type="ORF">ACFQMK_14755</name>
</gene>
<dbReference type="Gene3D" id="2.60.40.10">
    <property type="entry name" value="Immunoglobulins"/>
    <property type="match status" value="1"/>
</dbReference>
<accession>A0ABD5YHZ9</accession>
<protein>
    <recommendedName>
        <fullName evidence="4">CARDB domain-containing protein</fullName>
    </recommendedName>
</protein>
<dbReference type="InterPro" id="IPR013783">
    <property type="entry name" value="Ig-like_fold"/>
</dbReference>
<sequence>MTAVLSGCAERSNSGNGLSSNISEGTQATNQDNRGNNLEDNTSENTQTAQNGINDAEPNGVPEFEIIQLEVPDEITQPETIDVELTVENTGDARGRFRGEVDIDVDGVFLPKSIQYDAEIGAGERTTLTKTLDPTHSGFVTFSLESVEHELMVIPEQTEPQIQGVRLIREWNEYGDVFQNAIDSASVGKLIVIGVRYWYWHGDSGTLDVSVEYETEGKEISHRDVTQDGSKRIVRQRGWEPREDYIKISTFRWDAGEYTTRVQIHDERIEGLSATKEVTYTLK</sequence>
<organism evidence="2 3">
    <name type="scientific">Halorubrum yunnanense</name>
    <dbReference type="NCBI Taxonomy" id="1526162"/>
    <lineage>
        <taxon>Archaea</taxon>
        <taxon>Methanobacteriati</taxon>
        <taxon>Methanobacteriota</taxon>
        <taxon>Stenosarchaea group</taxon>
        <taxon>Halobacteria</taxon>
        <taxon>Halobacteriales</taxon>
        <taxon>Haloferacaceae</taxon>
        <taxon>Halorubrum</taxon>
    </lineage>
</organism>
<keyword evidence="3" id="KW-1185">Reference proteome</keyword>
<proteinExistence type="predicted"/>
<evidence type="ECO:0000313" key="3">
    <source>
        <dbReference type="Proteomes" id="UP001596390"/>
    </source>
</evidence>
<feature type="region of interest" description="Disordered" evidence="1">
    <location>
        <begin position="1"/>
        <end position="59"/>
    </location>
</feature>
<name>A0ABD5YHZ9_9EURY</name>